<keyword evidence="2" id="KW-1133">Transmembrane helix</keyword>
<comment type="caution">
    <text evidence="3">The sequence shown here is derived from an EMBL/GenBank/DDBJ whole genome shotgun (WGS) entry which is preliminary data.</text>
</comment>
<proteinExistence type="predicted"/>
<feature type="transmembrane region" description="Helical" evidence="2">
    <location>
        <begin position="106"/>
        <end position="135"/>
    </location>
</feature>
<accession>A0A1B7W1F2</accession>
<feature type="transmembrane region" description="Helical" evidence="2">
    <location>
        <begin position="16"/>
        <end position="34"/>
    </location>
</feature>
<organism evidence="3 4">
    <name type="scientific">Aphanizomenon flos-aquae LD13</name>
    <dbReference type="NCBI Taxonomy" id="1710894"/>
    <lineage>
        <taxon>Bacteria</taxon>
        <taxon>Bacillati</taxon>
        <taxon>Cyanobacteriota</taxon>
        <taxon>Cyanophyceae</taxon>
        <taxon>Nostocales</taxon>
        <taxon>Aphanizomenonaceae</taxon>
        <taxon>Aphanizomenon</taxon>
    </lineage>
</organism>
<feature type="coiled-coil region" evidence="1">
    <location>
        <begin position="528"/>
        <end position="555"/>
    </location>
</feature>
<evidence type="ECO:0000313" key="4">
    <source>
        <dbReference type="Proteomes" id="UP000092382"/>
    </source>
</evidence>
<feature type="transmembrane region" description="Helical" evidence="2">
    <location>
        <begin position="155"/>
        <end position="176"/>
    </location>
</feature>
<dbReference type="Proteomes" id="UP000092382">
    <property type="component" value="Unassembled WGS sequence"/>
</dbReference>
<gene>
    <name evidence="3" type="ORF">AN481_01365</name>
</gene>
<dbReference type="PATRIC" id="fig|1710894.3.peg.3904"/>
<sequence>MDAIYKVWDIIWDNDLFHWTTVTVLGVAVAYEIYTVAQYSKQSNFDIEVIRHLSGKKVKINQKNVNSWINDHLETENDKPIINNNKYILKQYPDIFNESTRSNLRFIGTLCTAIGVLGTFYGIQAGIGGIPLGSLNKTDALMEAVGTLLEGMKTAFSTSLMGLGCGSLFTIFLFFTDSIKQSQHDKLRKSLHRITVTKKDGRDDAVNSLKEIAASFRNFDVQANSRASQALEKVAQNLDARIIGTEVGNAVSIQLDRTIETRLTPVFNNIADSQKTLTEISTVQRTILENLIIEMKNQLIIPLVDRLDQSATLTQQASAAVTKLNNELGGISEKLADSIVTIQQFQQETLGELNNFASSLQSTLHDFQRDTTNVLQETGVSITKAVETSITGMESQREAFQESAEQAANTFKGIREDLEQSLKTQSDQQKEILQVVYSRFLQILNKANENFTTQTQTLETVGKEASQLMNNAKENLEQTLTNIDDTLQNTRVTVQEELQTFRIEYQNSLTQFFNEQNQLLEGTLGTQRNALQEVVDNLRDAFAEETQRRQSLMNDLTNTINEVTRGMNEIDQVTNTMQTRVREIQQLAAAMGLNSGERLTQLQELSRNIGTVTQEFNTLLHNWENHLNQYINTSKNHLDQYIDKSTNWQTEFFNQADSSIAKVCSGLLETANVLVKIENDRRWNQ</sequence>
<evidence type="ECO:0000256" key="1">
    <source>
        <dbReference type="SAM" id="Coils"/>
    </source>
</evidence>
<dbReference type="EMBL" id="LJOY01000003">
    <property type="protein sequence ID" value="OBQ27125.1"/>
    <property type="molecule type" value="Genomic_DNA"/>
</dbReference>
<evidence type="ECO:0000256" key="2">
    <source>
        <dbReference type="SAM" id="Phobius"/>
    </source>
</evidence>
<evidence type="ECO:0000313" key="3">
    <source>
        <dbReference type="EMBL" id="OBQ27125.1"/>
    </source>
</evidence>
<name>A0A1B7W1F2_APHFL</name>
<dbReference type="STRING" id="1803587.GCA_001593825_03577"/>
<dbReference type="AlphaFoldDB" id="A0A1B7W1F2"/>
<keyword evidence="2" id="KW-0812">Transmembrane</keyword>
<keyword evidence="1" id="KW-0175">Coiled coil</keyword>
<reference evidence="3 4" key="1">
    <citation type="submission" date="2015-09" db="EMBL/GenBank/DDBJ databases">
        <title>Whole genome shotgun sequence assembly of Aphanizomenon flos-aquae UKL13.</title>
        <authorList>
            <person name="Driscoll C."/>
        </authorList>
    </citation>
    <scope>NUCLEOTIDE SEQUENCE [LARGE SCALE GENOMIC DNA]</scope>
    <source>
        <strain evidence="3">MDT13</strain>
    </source>
</reference>
<evidence type="ECO:0008006" key="5">
    <source>
        <dbReference type="Google" id="ProtNLM"/>
    </source>
</evidence>
<protein>
    <recommendedName>
        <fullName evidence="5">MotA/TolQ/ExbB proton channel domain-containing protein</fullName>
    </recommendedName>
</protein>
<keyword evidence="2" id="KW-0472">Membrane</keyword>